<reference evidence="5 6" key="1">
    <citation type="submission" date="2017-06" db="EMBL/GenBank/DDBJ databases">
        <title>Ant-infecting Ophiocordyceps genomes reveal a high diversity of potential behavioral manipulation genes and a possible major role for enterotoxins.</title>
        <authorList>
            <person name="De Bekker C."/>
            <person name="Evans H.C."/>
            <person name="Brachmann A."/>
            <person name="Hughes D.P."/>
        </authorList>
    </citation>
    <scope>NUCLEOTIDE SEQUENCE [LARGE SCALE GENOMIC DNA]</scope>
    <source>
        <strain evidence="5 6">Map64</strain>
    </source>
</reference>
<keyword evidence="6" id="KW-1185">Reference proteome</keyword>
<dbReference type="PANTHER" id="PTHR12901:SF10">
    <property type="entry name" value="COENZYME Q-BINDING PROTEIN COQ10, MITOCHONDRIAL"/>
    <property type="match status" value="1"/>
</dbReference>
<dbReference type="SUPFAM" id="SSF55961">
    <property type="entry name" value="Bet v1-like"/>
    <property type="match status" value="1"/>
</dbReference>
<sequence length="222" mass="24635">MALISTRFILPRCGYHARVSHHAPVSLATTSIAASRRTLFQWPGFNRREPSDLQRITVTRTLPYTPHALFNMIADIESYRGFVPYCLDSRVTAWSEPEASGQRLPTRAELTVGFAGLKEKFTSELVCEPGVSVRAFSGPGDLAGWQANSEILSGAIEKLAASWTLHPIENSPESPDPTTKVQLVVDFQFTTPIYDIMGRTFTRVTAEAMIEAFESRAKEKLS</sequence>
<dbReference type="GO" id="GO:0048039">
    <property type="term" value="F:ubiquinone binding"/>
    <property type="evidence" value="ECO:0007669"/>
    <property type="project" value="InterPro"/>
</dbReference>
<dbReference type="AlphaFoldDB" id="A0A2C5Y871"/>
<dbReference type="STRING" id="1399860.A0A2C5Y871"/>
<dbReference type="Pfam" id="PF03364">
    <property type="entry name" value="Polyketide_cyc"/>
    <property type="match status" value="1"/>
</dbReference>
<dbReference type="PANTHER" id="PTHR12901">
    <property type="entry name" value="SPERM PROTEIN HOMOLOG"/>
    <property type="match status" value="1"/>
</dbReference>
<dbReference type="InterPro" id="IPR044996">
    <property type="entry name" value="COQ10-like"/>
</dbReference>
<name>A0A2C5Y871_9HYPO</name>
<dbReference type="EMBL" id="NJET01000024">
    <property type="protein sequence ID" value="PHH64907.1"/>
    <property type="molecule type" value="Genomic_DNA"/>
</dbReference>
<evidence type="ECO:0000256" key="2">
    <source>
        <dbReference type="ARBA" id="ARBA00011814"/>
    </source>
</evidence>
<comment type="caution">
    <text evidence="5">The sequence shown here is derived from an EMBL/GenBank/DDBJ whole genome shotgun (WGS) entry which is preliminary data.</text>
</comment>
<comment type="similarity">
    <text evidence="1">Belongs to the COQ10 family.</text>
</comment>
<gene>
    <name evidence="5" type="ORF">CDD81_3764</name>
</gene>
<organism evidence="5 6">
    <name type="scientific">Ophiocordyceps australis</name>
    <dbReference type="NCBI Taxonomy" id="1399860"/>
    <lineage>
        <taxon>Eukaryota</taxon>
        <taxon>Fungi</taxon>
        <taxon>Dikarya</taxon>
        <taxon>Ascomycota</taxon>
        <taxon>Pezizomycotina</taxon>
        <taxon>Sordariomycetes</taxon>
        <taxon>Hypocreomycetidae</taxon>
        <taxon>Hypocreales</taxon>
        <taxon>Ophiocordycipitaceae</taxon>
        <taxon>Ophiocordyceps</taxon>
    </lineage>
</organism>
<protein>
    <recommendedName>
        <fullName evidence="4">Coenzyme Q-binding protein COQ10 START domain-containing protein</fullName>
    </recommendedName>
</protein>
<evidence type="ECO:0000259" key="4">
    <source>
        <dbReference type="Pfam" id="PF03364"/>
    </source>
</evidence>
<comment type="subunit">
    <text evidence="2">Interacts with coenzyme Q.</text>
</comment>
<feature type="domain" description="Coenzyme Q-binding protein COQ10 START" evidence="4">
    <location>
        <begin position="62"/>
        <end position="214"/>
    </location>
</feature>
<dbReference type="InterPro" id="IPR005031">
    <property type="entry name" value="COQ10_START"/>
</dbReference>
<dbReference type="OrthoDB" id="292693at2759"/>
<dbReference type="Proteomes" id="UP000226192">
    <property type="component" value="Unassembled WGS sequence"/>
</dbReference>
<evidence type="ECO:0000256" key="3">
    <source>
        <dbReference type="ARBA" id="ARBA00024947"/>
    </source>
</evidence>
<accession>A0A2C5Y871</accession>
<proteinExistence type="inferred from homology"/>
<comment type="function">
    <text evidence="3">Required for the function of coenzyme Q in the respiratory chain. May serve as a chaperone or may be involved in the transport of Q6 from its site of synthesis to the catalytic sites of the respiratory complexes.</text>
</comment>
<dbReference type="InterPro" id="IPR023393">
    <property type="entry name" value="START-like_dom_sf"/>
</dbReference>
<evidence type="ECO:0000313" key="5">
    <source>
        <dbReference type="EMBL" id="PHH64907.1"/>
    </source>
</evidence>
<dbReference type="GO" id="GO:0045333">
    <property type="term" value="P:cellular respiration"/>
    <property type="evidence" value="ECO:0007669"/>
    <property type="project" value="InterPro"/>
</dbReference>
<evidence type="ECO:0000256" key="1">
    <source>
        <dbReference type="ARBA" id="ARBA00006885"/>
    </source>
</evidence>
<dbReference type="CDD" id="cd07813">
    <property type="entry name" value="COQ10p_like"/>
    <property type="match status" value="1"/>
</dbReference>
<evidence type="ECO:0000313" key="6">
    <source>
        <dbReference type="Proteomes" id="UP000226192"/>
    </source>
</evidence>
<dbReference type="GO" id="GO:0005739">
    <property type="term" value="C:mitochondrion"/>
    <property type="evidence" value="ECO:0007669"/>
    <property type="project" value="TreeGrafter"/>
</dbReference>
<dbReference type="Gene3D" id="3.30.530.20">
    <property type="match status" value="1"/>
</dbReference>